<proteinExistence type="predicted"/>
<sequence>MIYKYNTKYSSFNLEAKRFLKVIYVESLCLYHLSDSQVRW</sequence>
<accession>A0A8S5PND4</accession>
<reference evidence="1" key="1">
    <citation type="journal article" date="2021" name="Proc. Natl. Acad. Sci. U.S.A.">
        <title>A Catalog of Tens of Thousands of Viruses from Human Metagenomes Reveals Hidden Associations with Chronic Diseases.</title>
        <authorList>
            <person name="Tisza M.J."/>
            <person name="Buck C.B."/>
        </authorList>
    </citation>
    <scope>NUCLEOTIDE SEQUENCE</scope>
    <source>
        <strain evidence="1">CtwwN25</strain>
    </source>
</reference>
<name>A0A8S5PND4_9CAUD</name>
<protein>
    <submittedName>
        <fullName evidence="1">Uncharacterized protein</fullName>
    </submittedName>
</protein>
<dbReference type="EMBL" id="BK015472">
    <property type="protein sequence ID" value="DAE08614.1"/>
    <property type="molecule type" value="Genomic_DNA"/>
</dbReference>
<organism evidence="1">
    <name type="scientific">Myoviridae sp. ctwwN25</name>
    <dbReference type="NCBI Taxonomy" id="2825209"/>
    <lineage>
        <taxon>Viruses</taxon>
        <taxon>Duplodnaviria</taxon>
        <taxon>Heunggongvirae</taxon>
        <taxon>Uroviricota</taxon>
        <taxon>Caudoviricetes</taxon>
    </lineage>
</organism>
<evidence type="ECO:0000313" key="1">
    <source>
        <dbReference type="EMBL" id="DAE08614.1"/>
    </source>
</evidence>